<dbReference type="EMBL" id="SRLO01000212">
    <property type="protein sequence ID" value="TNN66920.1"/>
    <property type="molecule type" value="Genomic_DNA"/>
</dbReference>
<keyword evidence="3" id="KW-1185">Reference proteome</keyword>
<evidence type="ECO:0000256" key="1">
    <source>
        <dbReference type="SAM" id="MobiDB-lite"/>
    </source>
</evidence>
<name>A0A4Z2HMW8_9TELE</name>
<feature type="compositionally biased region" description="Low complexity" evidence="1">
    <location>
        <begin position="28"/>
        <end position="37"/>
    </location>
</feature>
<dbReference type="OrthoDB" id="7480562at2759"/>
<protein>
    <submittedName>
        <fullName evidence="2">Protein FAM135B</fullName>
    </submittedName>
</protein>
<dbReference type="Proteomes" id="UP000314294">
    <property type="component" value="Unassembled WGS sequence"/>
</dbReference>
<evidence type="ECO:0000313" key="3">
    <source>
        <dbReference type="Proteomes" id="UP000314294"/>
    </source>
</evidence>
<feature type="region of interest" description="Disordered" evidence="1">
    <location>
        <begin position="1"/>
        <end position="63"/>
    </location>
</feature>
<dbReference type="AlphaFoldDB" id="A0A4Z2HMW8"/>
<comment type="caution">
    <text evidence="2">The sequence shown here is derived from an EMBL/GenBank/DDBJ whole genome shotgun (WGS) entry which is preliminary data.</text>
</comment>
<reference evidence="2 3" key="1">
    <citation type="submission" date="2019-03" db="EMBL/GenBank/DDBJ databases">
        <title>First draft genome of Liparis tanakae, snailfish: a comprehensive survey of snailfish specific genes.</title>
        <authorList>
            <person name="Kim W."/>
            <person name="Song I."/>
            <person name="Jeong J.-H."/>
            <person name="Kim D."/>
            <person name="Kim S."/>
            <person name="Ryu S."/>
            <person name="Song J.Y."/>
            <person name="Lee S.K."/>
        </authorList>
    </citation>
    <scope>NUCLEOTIDE SEQUENCE [LARGE SCALE GENOMIC DNA]</scope>
    <source>
        <tissue evidence="2">Muscle</tissue>
    </source>
</reference>
<sequence>MEAGVGCARRVAGGARRSVRSSDRRGGRQTQRQGTTRGTKEEPEQLSEEKSRDVRAHGKNHLQPSHVGIVMTAITGDESERVMSEVQGTLEFSVELHKFHNVDLFQRG</sequence>
<evidence type="ECO:0000313" key="2">
    <source>
        <dbReference type="EMBL" id="TNN66920.1"/>
    </source>
</evidence>
<proteinExistence type="predicted"/>
<feature type="compositionally biased region" description="Basic and acidic residues" evidence="1">
    <location>
        <begin position="38"/>
        <end position="56"/>
    </location>
</feature>
<feature type="compositionally biased region" description="Low complexity" evidence="1">
    <location>
        <begin position="1"/>
        <end position="16"/>
    </location>
</feature>
<accession>A0A4Z2HMW8</accession>
<organism evidence="2 3">
    <name type="scientific">Liparis tanakae</name>
    <name type="common">Tanaka's snailfish</name>
    <dbReference type="NCBI Taxonomy" id="230148"/>
    <lineage>
        <taxon>Eukaryota</taxon>
        <taxon>Metazoa</taxon>
        <taxon>Chordata</taxon>
        <taxon>Craniata</taxon>
        <taxon>Vertebrata</taxon>
        <taxon>Euteleostomi</taxon>
        <taxon>Actinopterygii</taxon>
        <taxon>Neopterygii</taxon>
        <taxon>Teleostei</taxon>
        <taxon>Neoteleostei</taxon>
        <taxon>Acanthomorphata</taxon>
        <taxon>Eupercaria</taxon>
        <taxon>Perciformes</taxon>
        <taxon>Cottioidei</taxon>
        <taxon>Cottales</taxon>
        <taxon>Liparidae</taxon>
        <taxon>Liparis</taxon>
    </lineage>
</organism>
<gene>
    <name evidence="2" type="primary">fam135b_1</name>
    <name evidence="2" type="ORF">EYF80_022837</name>
</gene>